<dbReference type="SUPFAM" id="SSF54427">
    <property type="entry name" value="NTF2-like"/>
    <property type="match status" value="1"/>
</dbReference>
<dbReference type="Proteomes" id="UP001500975">
    <property type="component" value="Unassembled WGS sequence"/>
</dbReference>
<accession>A0ABP8HXV7</accession>
<gene>
    <name evidence="2" type="ORF">GCM10023165_31930</name>
</gene>
<dbReference type="RefSeq" id="WP_345539081.1">
    <property type="nucleotide sequence ID" value="NZ_BAABGJ010000046.1"/>
</dbReference>
<evidence type="ECO:0000313" key="3">
    <source>
        <dbReference type="Proteomes" id="UP001500975"/>
    </source>
</evidence>
<dbReference type="EMBL" id="BAABGJ010000046">
    <property type="protein sequence ID" value="GAA4347077.1"/>
    <property type="molecule type" value="Genomic_DNA"/>
</dbReference>
<comment type="caution">
    <text evidence="2">The sequence shown here is derived from an EMBL/GenBank/DDBJ whole genome shotgun (WGS) entry which is preliminary data.</text>
</comment>
<reference evidence="3" key="1">
    <citation type="journal article" date="2019" name="Int. J. Syst. Evol. Microbiol.">
        <title>The Global Catalogue of Microorganisms (GCM) 10K type strain sequencing project: providing services to taxonomists for standard genome sequencing and annotation.</title>
        <authorList>
            <consortium name="The Broad Institute Genomics Platform"/>
            <consortium name="The Broad Institute Genome Sequencing Center for Infectious Disease"/>
            <person name="Wu L."/>
            <person name="Ma J."/>
        </authorList>
    </citation>
    <scope>NUCLEOTIDE SEQUENCE [LARGE SCALE GENOMIC DNA]</scope>
    <source>
        <strain evidence="3">JCM 17804</strain>
    </source>
</reference>
<sequence>MHETKRLIIENECRKLTVLYCQHLDHLDPEAFANLYTEDALYKPAVEPVPIVGREKILDWIRKYPAKRLGRHIATNQLVDVVDENNATGSSYAIVFREPDPQEGVLSSRVTPRSVVEYTDTYRRTAAGWRFARRAYQMHFLQAEDTRRPIG</sequence>
<protein>
    <recommendedName>
        <fullName evidence="1">SnoaL-like domain-containing protein</fullName>
    </recommendedName>
</protein>
<dbReference type="CDD" id="cd00531">
    <property type="entry name" value="NTF2_like"/>
    <property type="match status" value="1"/>
</dbReference>
<name>A0ABP8HXV7_9BURK</name>
<dbReference type="Pfam" id="PF13577">
    <property type="entry name" value="SnoaL_4"/>
    <property type="match status" value="1"/>
</dbReference>
<feature type="domain" description="SnoaL-like" evidence="1">
    <location>
        <begin position="9"/>
        <end position="134"/>
    </location>
</feature>
<dbReference type="InterPro" id="IPR032710">
    <property type="entry name" value="NTF2-like_dom_sf"/>
</dbReference>
<evidence type="ECO:0000259" key="1">
    <source>
        <dbReference type="Pfam" id="PF13577"/>
    </source>
</evidence>
<dbReference type="Gene3D" id="3.10.450.50">
    <property type="match status" value="1"/>
</dbReference>
<evidence type="ECO:0000313" key="2">
    <source>
        <dbReference type="EMBL" id="GAA4347077.1"/>
    </source>
</evidence>
<dbReference type="InterPro" id="IPR037401">
    <property type="entry name" value="SnoaL-like"/>
</dbReference>
<organism evidence="2 3">
    <name type="scientific">Variovorax defluvii</name>
    <dbReference type="NCBI Taxonomy" id="913761"/>
    <lineage>
        <taxon>Bacteria</taxon>
        <taxon>Pseudomonadati</taxon>
        <taxon>Pseudomonadota</taxon>
        <taxon>Betaproteobacteria</taxon>
        <taxon>Burkholderiales</taxon>
        <taxon>Comamonadaceae</taxon>
        <taxon>Variovorax</taxon>
    </lineage>
</organism>
<keyword evidence="3" id="KW-1185">Reference proteome</keyword>
<proteinExistence type="predicted"/>